<evidence type="ECO:0000313" key="1">
    <source>
        <dbReference type="EMBL" id="EPX81443.1"/>
    </source>
</evidence>
<evidence type="ECO:0000313" key="2">
    <source>
        <dbReference type="Proteomes" id="UP000015347"/>
    </source>
</evidence>
<sequence>MPREPAALSRHGQAVPCRWTYAFLCVNLTSQPEGRRDRCDT</sequence>
<dbReference type="AlphaFoldDB" id="S9QPC5"/>
<keyword evidence="2" id="KW-1185">Reference proteome</keyword>
<accession>S9QPC5</accession>
<proteinExistence type="predicted"/>
<dbReference type="HOGENOM" id="CLU_3276404_0_0_5"/>
<name>S9QPC5_9RHOB</name>
<organism evidence="1 2">
    <name type="scientific">Salipiger mucosus DSM 16094</name>
    <dbReference type="NCBI Taxonomy" id="1123237"/>
    <lineage>
        <taxon>Bacteria</taxon>
        <taxon>Pseudomonadati</taxon>
        <taxon>Pseudomonadota</taxon>
        <taxon>Alphaproteobacteria</taxon>
        <taxon>Rhodobacterales</taxon>
        <taxon>Roseobacteraceae</taxon>
        <taxon>Salipiger</taxon>
    </lineage>
</organism>
<protein>
    <submittedName>
        <fullName evidence="1">Uncharacterized protein</fullName>
    </submittedName>
</protein>
<dbReference type="Proteomes" id="UP000015347">
    <property type="component" value="Unassembled WGS sequence"/>
</dbReference>
<reference evidence="2" key="1">
    <citation type="journal article" date="2014" name="Stand. Genomic Sci.">
        <title>Genome sequence of the exopolysaccharide-producing Salipiger mucosus type strain (DSM 16094(T)), a moderately halophilic member of the Roseobacter clade.</title>
        <authorList>
            <person name="Riedel T."/>
            <person name="Spring S."/>
            <person name="Fiebig A."/>
            <person name="Petersen J."/>
            <person name="Kyrpides N.C."/>
            <person name="Goker M."/>
            <person name="Klenk H.P."/>
        </authorList>
    </citation>
    <scope>NUCLEOTIDE SEQUENCE [LARGE SCALE GENOMIC DNA]</scope>
    <source>
        <strain evidence="2">DSM 16094</strain>
    </source>
</reference>
<comment type="caution">
    <text evidence="1">The sequence shown here is derived from an EMBL/GenBank/DDBJ whole genome shotgun (WGS) entry which is preliminary data.</text>
</comment>
<gene>
    <name evidence="1" type="ORF">Salmuc_05109</name>
</gene>
<dbReference type="EMBL" id="APVH01000031">
    <property type="protein sequence ID" value="EPX81443.1"/>
    <property type="molecule type" value="Genomic_DNA"/>
</dbReference>